<evidence type="ECO:0000313" key="9">
    <source>
        <dbReference type="Proteomes" id="UP000238701"/>
    </source>
</evidence>
<keyword evidence="6" id="KW-0998">Cell outer membrane</keyword>
<keyword evidence="2" id="KW-0813">Transport</keyword>
<dbReference type="InterPro" id="IPR057601">
    <property type="entry name" value="Oar-like_b-barrel"/>
</dbReference>
<evidence type="ECO:0000313" key="8">
    <source>
        <dbReference type="EMBL" id="SPF46126.1"/>
    </source>
</evidence>
<dbReference type="GO" id="GO:0009279">
    <property type="term" value="C:cell outer membrane"/>
    <property type="evidence" value="ECO:0007669"/>
    <property type="project" value="UniProtKB-SubCell"/>
</dbReference>
<evidence type="ECO:0000256" key="5">
    <source>
        <dbReference type="ARBA" id="ARBA00023136"/>
    </source>
</evidence>
<evidence type="ECO:0000256" key="2">
    <source>
        <dbReference type="ARBA" id="ARBA00022448"/>
    </source>
</evidence>
<dbReference type="Proteomes" id="UP000238701">
    <property type="component" value="Unassembled WGS sequence"/>
</dbReference>
<evidence type="ECO:0000256" key="3">
    <source>
        <dbReference type="ARBA" id="ARBA00022452"/>
    </source>
</evidence>
<dbReference type="InterPro" id="IPR039426">
    <property type="entry name" value="TonB-dep_rcpt-like"/>
</dbReference>
<keyword evidence="3" id="KW-1134">Transmembrane beta strand</keyword>
<dbReference type="EMBL" id="OMOD01000159">
    <property type="protein sequence ID" value="SPF46126.1"/>
    <property type="molecule type" value="Genomic_DNA"/>
</dbReference>
<comment type="subcellular location">
    <subcellularLocation>
        <location evidence="1">Cell outer membrane</location>
        <topology evidence="1">Multi-pass membrane protein</topology>
    </subcellularLocation>
</comment>
<dbReference type="InterPro" id="IPR008969">
    <property type="entry name" value="CarboxyPept-like_regulatory"/>
</dbReference>
<proteinExistence type="predicted"/>
<dbReference type="OrthoDB" id="97893at2"/>
<dbReference type="GO" id="GO:0044718">
    <property type="term" value="P:siderophore transmembrane transport"/>
    <property type="evidence" value="ECO:0007669"/>
    <property type="project" value="TreeGrafter"/>
</dbReference>
<organism evidence="8 9">
    <name type="scientific">Candidatus Sulfotelmatobacter kueseliae</name>
    <dbReference type="NCBI Taxonomy" id="2042962"/>
    <lineage>
        <taxon>Bacteria</taxon>
        <taxon>Pseudomonadati</taxon>
        <taxon>Acidobacteriota</taxon>
        <taxon>Terriglobia</taxon>
        <taxon>Terriglobales</taxon>
        <taxon>Candidatus Korobacteraceae</taxon>
        <taxon>Candidatus Sulfotelmatobacter</taxon>
    </lineage>
</organism>
<dbReference type="Pfam" id="PF25183">
    <property type="entry name" value="OMP_b-brl_4"/>
    <property type="match status" value="1"/>
</dbReference>
<keyword evidence="8" id="KW-0675">Receptor</keyword>
<dbReference type="AlphaFoldDB" id="A0A2U3L2I3"/>
<dbReference type="PANTHER" id="PTHR30069:SF46">
    <property type="entry name" value="OAR PROTEIN"/>
    <property type="match status" value="1"/>
</dbReference>
<dbReference type="Gene3D" id="2.60.40.1120">
    <property type="entry name" value="Carboxypeptidase-like, regulatory domain"/>
    <property type="match status" value="1"/>
</dbReference>
<protein>
    <submittedName>
        <fullName evidence="8">Putative TonB-dependent receptor</fullName>
    </submittedName>
</protein>
<dbReference type="SUPFAM" id="SSF56935">
    <property type="entry name" value="Porins"/>
    <property type="match status" value="1"/>
</dbReference>
<dbReference type="GO" id="GO:0015344">
    <property type="term" value="F:siderophore uptake transmembrane transporter activity"/>
    <property type="evidence" value="ECO:0007669"/>
    <property type="project" value="TreeGrafter"/>
</dbReference>
<dbReference type="SUPFAM" id="SSF49464">
    <property type="entry name" value="Carboxypeptidase regulatory domain-like"/>
    <property type="match status" value="1"/>
</dbReference>
<dbReference type="PANTHER" id="PTHR30069">
    <property type="entry name" value="TONB-DEPENDENT OUTER MEMBRANE RECEPTOR"/>
    <property type="match status" value="1"/>
</dbReference>
<dbReference type="InterPro" id="IPR036942">
    <property type="entry name" value="Beta-barrel_TonB_sf"/>
</dbReference>
<accession>A0A2U3L2I3</accession>
<gene>
    <name evidence="8" type="ORF">SBA1_630075</name>
</gene>
<feature type="domain" description="TonB-dependent transporter Oar-like beta-barrel" evidence="7">
    <location>
        <begin position="320"/>
        <end position="1208"/>
    </location>
</feature>
<dbReference type="Pfam" id="PF13620">
    <property type="entry name" value="CarboxypepD_reg"/>
    <property type="match status" value="1"/>
</dbReference>
<evidence type="ECO:0000259" key="7">
    <source>
        <dbReference type="Pfam" id="PF25183"/>
    </source>
</evidence>
<reference evidence="9" key="1">
    <citation type="submission" date="2018-02" db="EMBL/GenBank/DDBJ databases">
        <authorList>
            <person name="Hausmann B."/>
        </authorList>
    </citation>
    <scope>NUCLEOTIDE SEQUENCE [LARGE SCALE GENOMIC DNA]</scope>
    <source>
        <strain evidence="9">Peat soil MAG SbA1</strain>
    </source>
</reference>
<name>A0A2U3L2I3_9BACT</name>
<keyword evidence="5" id="KW-0472">Membrane</keyword>
<evidence type="ECO:0000256" key="1">
    <source>
        <dbReference type="ARBA" id="ARBA00004571"/>
    </source>
</evidence>
<keyword evidence="4" id="KW-0812">Transmembrane</keyword>
<sequence length="1215" mass="131729">MTNEGGSFLACIDPGRVQHGKQSGAIYRGVSRIRVSCDLATNGGFLLTALVALASSRRCHALCPSGRIQMISQFAKLSLLVLLSIAVADAATTGNIRGTVTDASGAAISQALVTTTNEATNESYTLTTNSSGVYEFLLLPVGNYTLRVEHAGFKRYVLLHIRLDVNQVGSFDVTLRVGTVESKVEVEANPIQVDTVSTQLGTVIESKSIVDLPLNGRDIYQLVALQPGISVPGQGTYYGSPDVNNPIFDFHQEGGSMVFSSGGGRLVMNDFMVDGGDTNGTIANEALLHIMPDAVEEFRVLTNTFNPEFGRNSGSVVNIITRSGTNNWHGNAFEFLRNDALNAHNYFETTGKAPYKLNQFGGTFGGPIHKDTTFFFVGYQDTRERRGVPGTLTTVFSDADRSGNFLDRDPSGFSGVTTDALCFPRGSSNCFASGTAYSTIFPKATIPTSSFDPVAANILDKYIPPPNVGVNSLVITPNQPHNSDDFDIKLDHHFSPKHKIAGSYFFDDSFFGDFGLGNIPGFPVVSKERTQAVNISETWVVDPFTLNEFRVSYLRDARGAEDDPVVSGSPSSFGFTGIKTGPPASLQSIPVIDIFGGPIIGGPGQGSGGGANIENVYMVTDDFSHIIGRHTIKFGGGYSSVNHKQLEVYLFDGQFNYGAGGSNTTGDAFADFVLGLPDSYSQGSASYERLHSNQASLFAQDSWHVRHNVSLNYGLRWELFTPFTDKADAISAFRFPAPGQAPEQSQVFPTAPPGLVFPGDPGIPRGLTQTYYKSFAPRIGVSYSPDWLGANKLVIRSGFGLFYNPMEQAVLLQFNGDPPYGGSSFVAAPGFENPFTDQGGTTFPSPFPFQIPNRGAPVNFKNFFPIYMYGNFPPNVRTQYLDQYNVNTEYQLSPTIVLGAGYVGSQGHRLLATYDANAGNPQLCLQLAALGCGPFGEDTTYVLPSGQTLYGTRPAGVFSNNGVSGANGLEAFGNIFTIPSVASSSYNSGQFRLERRGERIQFLASYTWSQSRDNASGFENLLNPFCFKCDRELSGFDVRNRFVFSSTYGLPFDRFASSGGKKNLLSGWQVGGITTFQSGVPVRLTDLASDNSLTGGFDFEPVDRPSLIGKVRIMNPRNPSHLYFDPGAFTHEPLGQIGNIPHDLFAGPGVNNWDFSLLKRTTIKERFIWEFRAEFFNIFNHAQFLNPDGDIAGNFGKVTAARDPRFIQFATKIAF</sequence>
<evidence type="ECO:0000256" key="4">
    <source>
        <dbReference type="ARBA" id="ARBA00022692"/>
    </source>
</evidence>
<dbReference type="Gene3D" id="2.40.170.20">
    <property type="entry name" value="TonB-dependent receptor, beta-barrel domain"/>
    <property type="match status" value="1"/>
</dbReference>
<evidence type="ECO:0000256" key="6">
    <source>
        <dbReference type="ARBA" id="ARBA00023237"/>
    </source>
</evidence>